<organism evidence="6 7">
    <name type="scientific">Legionella feeleii</name>
    <dbReference type="NCBI Taxonomy" id="453"/>
    <lineage>
        <taxon>Bacteria</taxon>
        <taxon>Pseudomonadati</taxon>
        <taxon>Pseudomonadota</taxon>
        <taxon>Gammaproteobacteria</taxon>
        <taxon>Legionellales</taxon>
        <taxon>Legionellaceae</taxon>
        <taxon>Legionella</taxon>
    </lineage>
</organism>
<comment type="similarity">
    <text evidence="1">Belongs to the cytidine and deoxycytidylate deaminase family.</text>
</comment>
<evidence type="ECO:0000259" key="5">
    <source>
        <dbReference type="PROSITE" id="PS51747"/>
    </source>
</evidence>
<dbReference type="GO" id="GO:0004132">
    <property type="term" value="F:dCMP deaminase activity"/>
    <property type="evidence" value="ECO:0007669"/>
    <property type="project" value="TreeGrafter"/>
</dbReference>
<dbReference type="GO" id="GO:0005737">
    <property type="term" value="C:cytoplasm"/>
    <property type="evidence" value="ECO:0007669"/>
    <property type="project" value="TreeGrafter"/>
</dbReference>
<evidence type="ECO:0000256" key="4">
    <source>
        <dbReference type="ARBA" id="ARBA00022833"/>
    </source>
</evidence>
<evidence type="ECO:0000256" key="1">
    <source>
        <dbReference type="ARBA" id="ARBA00006576"/>
    </source>
</evidence>
<dbReference type="AlphaFoldDB" id="A0A378IV59"/>
<dbReference type="InterPro" id="IPR016193">
    <property type="entry name" value="Cytidine_deaminase-like"/>
</dbReference>
<keyword evidence="3" id="KW-0378">Hydrolase</keyword>
<gene>
    <name evidence="6" type="ORF">NCTC11978_01999</name>
</gene>
<evidence type="ECO:0000313" key="7">
    <source>
        <dbReference type="Proteomes" id="UP000254033"/>
    </source>
</evidence>
<dbReference type="GO" id="GO:0008270">
    <property type="term" value="F:zinc ion binding"/>
    <property type="evidence" value="ECO:0007669"/>
    <property type="project" value="InterPro"/>
</dbReference>
<dbReference type="Gene3D" id="3.40.140.10">
    <property type="entry name" value="Cytidine Deaminase, domain 2"/>
    <property type="match status" value="1"/>
</dbReference>
<dbReference type="EMBL" id="UGNY01000001">
    <property type="protein sequence ID" value="STX38810.1"/>
    <property type="molecule type" value="Genomic_DNA"/>
</dbReference>
<dbReference type="PANTHER" id="PTHR11086">
    <property type="entry name" value="DEOXYCYTIDYLATE DEAMINASE-RELATED"/>
    <property type="match status" value="1"/>
</dbReference>
<proteinExistence type="inferred from homology"/>
<dbReference type="Pfam" id="PF00383">
    <property type="entry name" value="dCMP_cyt_deam_1"/>
    <property type="match status" value="1"/>
</dbReference>
<dbReference type="PROSITE" id="PS00903">
    <property type="entry name" value="CYT_DCMP_DEAMINASES_1"/>
    <property type="match status" value="1"/>
</dbReference>
<dbReference type="InterPro" id="IPR002125">
    <property type="entry name" value="CMP_dCMP_dom"/>
</dbReference>
<name>A0A378IV59_9GAMM</name>
<dbReference type="SUPFAM" id="SSF53927">
    <property type="entry name" value="Cytidine deaminase-like"/>
    <property type="match status" value="1"/>
</dbReference>
<dbReference type="RefSeq" id="WP_115175479.1">
    <property type="nucleotide sequence ID" value="NZ_UGNY01000001.1"/>
</dbReference>
<evidence type="ECO:0000313" key="6">
    <source>
        <dbReference type="EMBL" id="STX38810.1"/>
    </source>
</evidence>
<dbReference type="InterPro" id="IPR016192">
    <property type="entry name" value="APOBEC/CMP_deaminase_Zn-bd"/>
</dbReference>
<feature type="domain" description="CMP/dCMP-type deaminase" evidence="5">
    <location>
        <begin position="402"/>
        <end position="516"/>
    </location>
</feature>
<evidence type="ECO:0000256" key="2">
    <source>
        <dbReference type="ARBA" id="ARBA00022723"/>
    </source>
</evidence>
<dbReference type="InterPro" id="IPR015517">
    <property type="entry name" value="dCMP_deaminase-rel"/>
</dbReference>
<reference evidence="6 7" key="1">
    <citation type="submission" date="2018-06" db="EMBL/GenBank/DDBJ databases">
        <authorList>
            <consortium name="Pathogen Informatics"/>
            <person name="Doyle S."/>
        </authorList>
    </citation>
    <scope>NUCLEOTIDE SEQUENCE [LARGE SCALE GENOMIC DNA]</scope>
    <source>
        <strain evidence="6 7">NCTC11978</strain>
    </source>
</reference>
<dbReference type="PANTHER" id="PTHR11086:SF18">
    <property type="entry name" value="DEOXYCYTIDYLATE DEAMINASE"/>
    <property type="match status" value="1"/>
</dbReference>
<evidence type="ECO:0000256" key="3">
    <source>
        <dbReference type="ARBA" id="ARBA00022801"/>
    </source>
</evidence>
<dbReference type="Proteomes" id="UP000254033">
    <property type="component" value="Unassembled WGS sequence"/>
</dbReference>
<accession>A0A378IV59</accession>
<dbReference type="PROSITE" id="PS51747">
    <property type="entry name" value="CYT_DCMP_DEAMINASES_2"/>
    <property type="match status" value="1"/>
</dbReference>
<sequence>MENEMEVIIGIVAPLGTNRKKFIEHVETGFTKRGYHVEIISLTKSMLDIQCDNSESFKYYYKMQLCNNIRAEITNGFFAFFSSYIITQKRKELYKKGQRKIIFIIDQIKNTVECDILNYIYGLNYIQISLFSNEIERDKELKDKFSRDIDRIKELPTLIIDPDKKYEEIFTESLIEKIKSLGTDILSGYAKEVLPDVSHNLMKKDFEDIHLYKKENKESGQQISKLFHKSHYYFNLDMPQEKIDSELKKFIKQLFGTYNLYPTQDEFGMNLAYQSSVRSNFPGGRHIGAAIISTQGEVLSVASIRAPSKSSNTFLQDELKVTDGYLNYKSKIASWISLLENLNMYDLCWISEAISIDKMKQKTLYLRKTSKKVLYSVIAPSGEKICNKSLSTISDSHLITAENLDEYRSQILKETSEKGHTYSSYQLIQNTDLNEIIKFIGDSLEFHPCTHAEIAAIIDAAKIGISVKKSTLYTTTFPCHLCAKEIINSGINRVVYLEAYPKSKNKELYPNVIDFDPKNRTNLIPFDFYHGIGPKRFAYVYSLQNKDNKDNFPPLIRYQKPKYYREKEKDIHKYVSNRIVNRTDSSLNFLKSLFQDS</sequence>
<keyword evidence="4" id="KW-0862">Zinc</keyword>
<keyword evidence="2" id="KW-0479">Metal-binding</keyword>
<protein>
    <submittedName>
        <fullName evidence="6">Cytidine/deoxycytidylate deaminase</fullName>
    </submittedName>
</protein>